<feature type="region of interest" description="Disordered" evidence="2">
    <location>
        <begin position="939"/>
        <end position="1023"/>
    </location>
</feature>
<feature type="compositionally biased region" description="Polar residues" evidence="2">
    <location>
        <begin position="287"/>
        <end position="296"/>
    </location>
</feature>
<name>A0A0C9UUP3_SPHS4</name>
<reference evidence="3 4" key="1">
    <citation type="submission" date="2014-06" db="EMBL/GenBank/DDBJ databases">
        <title>Evolutionary Origins and Diversification of the Mycorrhizal Mutualists.</title>
        <authorList>
            <consortium name="DOE Joint Genome Institute"/>
            <consortium name="Mycorrhizal Genomics Consortium"/>
            <person name="Kohler A."/>
            <person name="Kuo A."/>
            <person name="Nagy L.G."/>
            <person name="Floudas D."/>
            <person name="Copeland A."/>
            <person name="Barry K.W."/>
            <person name="Cichocki N."/>
            <person name="Veneault-Fourrey C."/>
            <person name="LaButti K."/>
            <person name="Lindquist E.A."/>
            <person name="Lipzen A."/>
            <person name="Lundell T."/>
            <person name="Morin E."/>
            <person name="Murat C."/>
            <person name="Riley R."/>
            <person name="Ohm R."/>
            <person name="Sun H."/>
            <person name="Tunlid A."/>
            <person name="Henrissat B."/>
            <person name="Grigoriev I.V."/>
            <person name="Hibbett D.S."/>
            <person name="Martin F."/>
        </authorList>
    </citation>
    <scope>NUCLEOTIDE SEQUENCE [LARGE SCALE GENOMIC DNA]</scope>
    <source>
        <strain evidence="3 4">SS14</strain>
    </source>
</reference>
<sequence length="1046" mass="111143">MSERELKTRAMSSSSLCPPSADTLILPHSSSEAIQHLLNAGSTPLHFACAHNNPSVARVLLASGAAPHIPDKKGITPLDLLPPAEPVASSPTLPPKDCLRAIIREYYEKEKAKEKEFTRGQSASATQFHGKAAAVLGYPTEGSTSVASGGSSTATATATTTSTRKVLTKKSLEGLLTLNSRGSQMQLSPSRERGGSKGKSPPSSPARFTFGTATSSTTTFSSPSPATSTTSFFPSERRPSLPHVYSSTSTASSSSMNRNRSPSPKRRTASSSSRPRSAGGDDAPSPSFGSTSTSHLSPYPTPITPNPRSTTLPSHHTHTLSATSYHPPLPHPHQQSQPPASPTHQPRPRPKRSLLSLFSSKKGDAADGGTKRPSFGAAAASPKLSAFRAGTLPYEEKVVFTGPFDGIRTAPAERTTFGPESAVDDGEDDLDYGVEVKSQLGLGLVRADDEEVEGEEDGDGESSGWEGEGEEGDDPETSTSGEGVEEDVGLGLQLGGGAKMIPIPGASANGKRVMSSSPTAFGGATSMSRSPPPPPLPLARLSPEIHTTATPPAVPPKRNPGILRSGSGSKHPHPSRNAVTAMNANANLGNGHVVRRSGSLRFREEDELWDGETMTRERRPSFGRERNGSFRERKSSLTRMSMDTIGGRESVGSGNRDGSEGTATPPSASGFNIGVQPQAQHPPPPPFPPPSPYMRPSSNGRKKSSMSLREKNSLTMLRERERNGSFSSRSPRVPVPPLPALDSPADTTEEEEGSFTTTAQHGLGLTKIRSVSTREEASALVERAARDILELDMEKEEEEGGISLSAQLAAYGETLALERRFKKGEAQRWRSERTNSVGGMGEEDQDEAERARVEKEREKVEERKRVERMVRSQKVLDHYAKDGLKEGKEKEGKSDREVREREREGRAFGLALGLGGVGYHQLERTTSLEKEMGVGILLGKSGGSQARSAGRKVRRPHTSDSSGSGIVPKFGHASAHSSGSIPRIIGPAGEPLQIFQREKTSPPPSAASPHTARSESFDFGSGTAERETGCIAVDGVAGAAAEWGRR</sequence>
<dbReference type="InterPro" id="IPR036770">
    <property type="entry name" value="Ankyrin_rpt-contain_sf"/>
</dbReference>
<gene>
    <name evidence="3" type="ORF">M422DRAFT_49943</name>
</gene>
<dbReference type="PROSITE" id="PS50297">
    <property type="entry name" value="ANK_REP_REGION"/>
    <property type="match status" value="1"/>
</dbReference>
<dbReference type="Pfam" id="PF13857">
    <property type="entry name" value="Ank_5"/>
    <property type="match status" value="1"/>
</dbReference>
<dbReference type="OrthoDB" id="194358at2759"/>
<dbReference type="HOGENOM" id="CLU_291730_0_0_1"/>
<dbReference type="PROSITE" id="PS50088">
    <property type="entry name" value="ANK_REPEAT"/>
    <property type="match status" value="1"/>
</dbReference>
<dbReference type="AlphaFoldDB" id="A0A0C9UUP3"/>
<protein>
    <submittedName>
        <fullName evidence="3">Uncharacterized protein</fullName>
    </submittedName>
</protein>
<feature type="compositionally biased region" description="Acidic residues" evidence="2">
    <location>
        <begin position="448"/>
        <end position="460"/>
    </location>
</feature>
<evidence type="ECO:0000313" key="4">
    <source>
        <dbReference type="Proteomes" id="UP000054279"/>
    </source>
</evidence>
<feature type="region of interest" description="Disordered" evidence="2">
    <location>
        <begin position="441"/>
        <end position="577"/>
    </location>
</feature>
<dbReference type="InterPro" id="IPR002110">
    <property type="entry name" value="Ankyrin_rpt"/>
</dbReference>
<dbReference type="EMBL" id="KN837159">
    <property type="protein sequence ID" value="KIJ38589.1"/>
    <property type="molecule type" value="Genomic_DNA"/>
</dbReference>
<dbReference type="Gene3D" id="1.25.40.20">
    <property type="entry name" value="Ankyrin repeat-containing domain"/>
    <property type="match status" value="1"/>
</dbReference>
<keyword evidence="4" id="KW-1185">Reference proteome</keyword>
<feature type="compositionally biased region" description="Polar residues" evidence="2">
    <location>
        <begin position="661"/>
        <end position="670"/>
    </location>
</feature>
<feature type="compositionally biased region" description="Low complexity" evidence="2">
    <location>
        <begin position="142"/>
        <end position="163"/>
    </location>
</feature>
<keyword evidence="1" id="KW-0040">ANK repeat</keyword>
<evidence type="ECO:0000313" key="3">
    <source>
        <dbReference type="EMBL" id="KIJ38589.1"/>
    </source>
</evidence>
<feature type="compositionally biased region" description="Basic and acidic residues" evidence="2">
    <location>
        <begin position="708"/>
        <end position="723"/>
    </location>
</feature>
<dbReference type="PANTHER" id="PTHR48125">
    <property type="entry name" value="LP07818P1"/>
    <property type="match status" value="1"/>
</dbReference>
<dbReference type="SUPFAM" id="SSF48403">
    <property type="entry name" value="Ankyrin repeat"/>
    <property type="match status" value="1"/>
</dbReference>
<feature type="compositionally biased region" description="Low complexity" evidence="2">
    <location>
        <begin position="246"/>
        <end position="262"/>
    </location>
</feature>
<feature type="repeat" description="ANK" evidence="1">
    <location>
        <begin position="40"/>
        <end position="72"/>
    </location>
</feature>
<feature type="compositionally biased region" description="Pro residues" evidence="2">
    <location>
        <begin position="680"/>
        <end position="693"/>
    </location>
</feature>
<dbReference type="Proteomes" id="UP000054279">
    <property type="component" value="Unassembled WGS sequence"/>
</dbReference>
<feature type="region of interest" description="Disordered" evidence="2">
    <location>
        <begin position="824"/>
        <end position="905"/>
    </location>
</feature>
<feature type="compositionally biased region" description="Acidic residues" evidence="2">
    <location>
        <begin position="467"/>
        <end position="476"/>
    </location>
</feature>
<feature type="region of interest" description="Disordered" evidence="2">
    <location>
        <begin position="606"/>
        <end position="761"/>
    </location>
</feature>
<feature type="compositionally biased region" description="Low complexity" evidence="2">
    <location>
        <begin position="212"/>
        <end position="234"/>
    </location>
</feature>
<organism evidence="3 4">
    <name type="scientific">Sphaerobolus stellatus (strain SS14)</name>
    <dbReference type="NCBI Taxonomy" id="990650"/>
    <lineage>
        <taxon>Eukaryota</taxon>
        <taxon>Fungi</taxon>
        <taxon>Dikarya</taxon>
        <taxon>Basidiomycota</taxon>
        <taxon>Agaricomycotina</taxon>
        <taxon>Agaricomycetes</taxon>
        <taxon>Phallomycetidae</taxon>
        <taxon>Geastrales</taxon>
        <taxon>Sphaerobolaceae</taxon>
        <taxon>Sphaerobolus</taxon>
    </lineage>
</organism>
<evidence type="ECO:0000256" key="2">
    <source>
        <dbReference type="SAM" id="MobiDB-lite"/>
    </source>
</evidence>
<feature type="compositionally biased region" description="Polar residues" evidence="2">
    <location>
        <begin position="177"/>
        <end position="189"/>
    </location>
</feature>
<accession>A0A0C9UUP3</accession>
<evidence type="ECO:0000256" key="1">
    <source>
        <dbReference type="PROSITE-ProRule" id="PRU00023"/>
    </source>
</evidence>
<feature type="region of interest" description="Disordered" evidence="2">
    <location>
        <begin position="141"/>
        <end position="382"/>
    </location>
</feature>
<feature type="compositionally biased region" description="Basic and acidic residues" evidence="2">
    <location>
        <begin position="824"/>
        <end position="833"/>
    </location>
</feature>
<feature type="compositionally biased region" description="Basic and acidic residues" evidence="2">
    <location>
        <begin position="848"/>
        <end position="905"/>
    </location>
</feature>
<feature type="compositionally biased region" description="Basic and acidic residues" evidence="2">
    <location>
        <begin position="613"/>
        <end position="635"/>
    </location>
</feature>
<feature type="compositionally biased region" description="Low complexity" evidence="2">
    <location>
        <begin position="309"/>
        <end position="344"/>
    </location>
</feature>
<dbReference type="PANTHER" id="PTHR48125:SF12">
    <property type="entry name" value="AT HOOK TRANSCRIPTION FACTOR FAMILY-RELATED"/>
    <property type="match status" value="1"/>
</dbReference>
<feature type="region of interest" description="Disordered" evidence="2">
    <location>
        <begin position="1"/>
        <end position="20"/>
    </location>
</feature>
<proteinExistence type="predicted"/>
<dbReference type="SMART" id="SM00248">
    <property type="entry name" value="ANK"/>
    <property type="match status" value="1"/>
</dbReference>